<dbReference type="EMBL" id="AP011836">
    <property type="protein sequence ID" value="BAJ47406.1"/>
    <property type="molecule type" value="Genomic_DNA"/>
</dbReference>
<dbReference type="Proteomes" id="UP000008120">
    <property type="component" value="Chromosome"/>
</dbReference>
<sequence length="284" mass="32045">MKLKQVQLLPMLLALLLMSSTAVAHGEDQPRELCLDLATAYDRNFKWYNTMGPQPVYNGDHYLFTGSRATNVYQDALATTSIEAGRTFALSTRISIYMENRSPSDRDEFAVFVTDDTKVFTGDEFGFVIRQKSSTINGYIQSPRIPEFFREFRLDDIPLGVEKTYTLKAVYSEVDDETIIRFFVNDVNVLTYGYPKVTGENFYLVISSKKLSPENVDTSGNYVKVFSACIVNLPPQRADNTTQTSPQQSSTPEQKYILIMLIAQSVLLTLLVILSLILVKSCKT</sequence>
<dbReference type="KEGG" id="csu:CSUB_C0403"/>
<dbReference type="STRING" id="311458.CSUB_C0403"/>
<evidence type="ECO:0000313" key="2">
    <source>
        <dbReference type="EMBL" id="BAJ47406.1"/>
    </source>
</evidence>
<evidence type="ECO:0008006" key="6">
    <source>
        <dbReference type="Google" id="ProtNLM"/>
    </source>
</evidence>
<dbReference type="AlphaFoldDB" id="E6N537"/>
<evidence type="ECO:0000313" key="3">
    <source>
        <dbReference type="EMBL" id="BAJ49253.1"/>
    </source>
</evidence>
<protein>
    <recommendedName>
        <fullName evidence="6">DUF1080 domain-containing protein</fullName>
    </recommendedName>
</protein>
<dbReference type="BioCyc" id="CCAL311458:G131R-409-MONOMER"/>
<gene>
    <name evidence="4" type="ORF">CSUB_C0403</name>
    <name evidence="3" type="ORF">HGMM_F07G12C21</name>
    <name evidence="2" type="ORF">HGMM_F29F08C15</name>
</gene>
<organism evidence="2 5">
    <name type="scientific">Caldiarchaeum subterraneum</name>
    <dbReference type="NCBI Taxonomy" id="311458"/>
    <lineage>
        <taxon>Archaea</taxon>
        <taxon>Nitrososphaerota</taxon>
        <taxon>Candidatus Caldarchaeales</taxon>
        <taxon>Candidatus Caldarchaeaceae</taxon>
        <taxon>Candidatus Caldarchaeum</taxon>
    </lineage>
</organism>
<feature type="transmembrane region" description="Helical" evidence="1">
    <location>
        <begin position="256"/>
        <end position="279"/>
    </location>
</feature>
<keyword evidence="1" id="KW-0812">Transmembrane</keyword>
<evidence type="ECO:0000313" key="5">
    <source>
        <dbReference type="Proteomes" id="UP000008120"/>
    </source>
</evidence>
<reference evidence="2 5" key="2">
    <citation type="journal article" date="2011" name="Nucleic Acids Res.">
        <title>Insights into the evolution of Archaea and eukaryotic protein modifier systems revealed by the genome of a novel archaeal group.</title>
        <authorList>
            <person name="Nunoura T."/>
            <person name="Takaki Y."/>
            <person name="Kakuta J."/>
            <person name="Nishi S."/>
            <person name="Sugahara J."/>
            <person name="Kazama H."/>
            <person name="Chee G."/>
            <person name="Hattori M."/>
            <person name="Kanai A."/>
            <person name="Atomi H."/>
            <person name="Takai K."/>
            <person name="Takami H."/>
        </authorList>
    </citation>
    <scope>NUCLEOTIDE SEQUENCE [LARGE SCALE GENOMIC DNA]</scope>
</reference>
<reference evidence="2 5" key="1">
    <citation type="journal article" date="2005" name="Environ. Microbiol.">
        <title>Genetic and functional properties of uncultivated thermophilic crenarchaeotes from a subsurface gold mine as revealed by analysis of genome fragments.</title>
        <authorList>
            <person name="Nunoura T."/>
            <person name="Hirayama H."/>
            <person name="Takami H."/>
            <person name="Oida H."/>
            <person name="Nishi S."/>
            <person name="Shimamura S."/>
            <person name="Suzuki Y."/>
            <person name="Inagaki F."/>
            <person name="Takai K."/>
            <person name="Nealson K.H."/>
            <person name="Horikoshi K."/>
        </authorList>
    </citation>
    <scope>NUCLEOTIDE SEQUENCE [LARGE SCALE GENOMIC DNA]</scope>
</reference>
<keyword evidence="1" id="KW-1133">Transmembrane helix</keyword>
<proteinExistence type="predicted"/>
<name>E6N537_CALS0</name>
<keyword evidence="1" id="KW-0472">Membrane</keyword>
<dbReference type="EMBL" id="AP011889">
    <property type="protein sequence ID" value="BAJ49253.1"/>
    <property type="molecule type" value="Genomic_DNA"/>
</dbReference>
<evidence type="ECO:0000256" key="1">
    <source>
        <dbReference type="SAM" id="Phobius"/>
    </source>
</evidence>
<accession>E6N537</accession>
<evidence type="ECO:0000313" key="4">
    <source>
        <dbReference type="EMBL" id="BAJ50264.1"/>
    </source>
</evidence>
<dbReference type="EMBL" id="BA000048">
    <property type="protein sequence ID" value="BAJ50264.1"/>
    <property type="molecule type" value="Genomic_DNA"/>
</dbReference>